<organism evidence="3 4">
    <name type="scientific">Macrolepiota fuliginosa MF-IS2</name>
    <dbReference type="NCBI Taxonomy" id="1400762"/>
    <lineage>
        <taxon>Eukaryota</taxon>
        <taxon>Fungi</taxon>
        <taxon>Dikarya</taxon>
        <taxon>Basidiomycota</taxon>
        <taxon>Agaricomycotina</taxon>
        <taxon>Agaricomycetes</taxon>
        <taxon>Agaricomycetidae</taxon>
        <taxon>Agaricales</taxon>
        <taxon>Agaricineae</taxon>
        <taxon>Agaricaceae</taxon>
        <taxon>Macrolepiota</taxon>
    </lineage>
</organism>
<feature type="transmembrane region" description="Helical" evidence="1">
    <location>
        <begin position="365"/>
        <end position="385"/>
    </location>
</feature>
<evidence type="ECO:0008006" key="5">
    <source>
        <dbReference type="Google" id="ProtNLM"/>
    </source>
</evidence>
<proteinExistence type="predicted"/>
<evidence type="ECO:0000313" key="4">
    <source>
        <dbReference type="Proteomes" id="UP000807342"/>
    </source>
</evidence>
<keyword evidence="1" id="KW-1133">Transmembrane helix</keyword>
<dbReference type="Proteomes" id="UP000807342">
    <property type="component" value="Unassembled WGS sequence"/>
</dbReference>
<name>A0A9P5WXL8_9AGAR</name>
<gene>
    <name evidence="3" type="ORF">P691DRAFT_686558</name>
</gene>
<keyword evidence="4" id="KW-1185">Reference proteome</keyword>
<feature type="signal peptide" evidence="2">
    <location>
        <begin position="1"/>
        <end position="16"/>
    </location>
</feature>
<dbReference type="PANTHER" id="PTHR35043:SF7">
    <property type="entry name" value="TRANSCRIPTION FACTOR DOMAIN-CONTAINING PROTEIN"/>
    <property type="match status" value="1"/>
</dbReference>
<accession>A0A9P5WXL8</accession>
<feature type="transmembrane region" description="Helical" evidence="1">
    <location>
        <begin position="430"/>
        <end position="453"/>
    </location>
</feature>
<dbReference type="AlphaFoldDB" id="A0A9P5WXL8"/>
<reference evidence="3" key="1">
    <citation type="submission" date="2020-11" db="EMBL/GenBank/DDBJ databases">
        <authorList>
            <consortium name="DOE Joint Genome Institute"/>
            <person name="Ahrendt S."/>
            <person name="Riley R."/>
            <person name="Andreopoulos W."/>
            <person name="Labutti K."/>
            <person name="Pangilinan J."/>
            <person name="Ruiz-Duenas F.J."/>
            <person name="Barrasa J.M."/>
            <person name="Sanchez-Garcia M."/>
            <person name="Camarero S."/>
            <person name="Miyauchi S."/>
            <person name="Serrano A."/>
            <person name="Linde D."/>
            <person name="Babiker R."/>
            <person name="Drula E."/>
            <person name="Ayuso-Fernandez I."/>
            <person name="Pacheco R."/>
            <person name="Padilla G."/>
            <person name="Ferreira P."/>
            <person name="Barriuso J."/>
            <person name="Kellner H."/>
            <person name="Castanera R."/>
            <person name="Alfaro M."/>
            <person name="Ramirez L."/>
            <person name="Pisabarro A.G."/>
            <person name="Kuo A."/>
            <person name="Tritt A."/>
            <person name="Lipzen A."/>
            <person name="He G."/>
            <person name="Yan M."/>
            <person name="Ng V."/>
            <person name="Cullen D."/>
            <person name="Martin F."/>
            <person name="Rosso M.-N."/>
            <person name="Henrissat B."/>
            <person name="Hibbett D."/>
            <person name="Martinez A.T."/>
            <person name="Grigoriev I.V."/>
        </authorList>
    </citation>
    <scope>NUCLEOTIDE SEQUENCE</scope>
    <source>
        <strain evidence="3">MF-IS2</strain>
    </source>
</reference>
<comment type="caution">
    <text evidence="3">The sequence shown here is derived from an EMBL/GenBank/DDBJ whole genome shotgun (WGS) entry which is preliminary data.</text>
</comment>
<feature type="chain" id="PRO_5040364574" description="Integral membrane protein" evidence="2">
    <location>
        <begin position="17"/>
        <end position="476"/>
    </location>
</feature>
<evidence type="ECO:0000313" key="3">
    <source>
        <dbReference type="EMBL" id="KAF9440758.1"/>
    </source>
</evidence>
<dbReference type="EMBL" id="MU152283">
    <property type="protein sequence ID" value="KAF9440758.1"/>
    <property type="molecule type" value="Genomic_DNA"/>
</dbReference>
<evidence type="ECO:0000256" key="2">
    <source>
        <dbReference type="SAM" id="SignalP"/>
    </source>
</evidence>
<keyword evidence="1" id="KW-0472">Membrane</keyword>
<protein>
    <recommendedName>
        <fullName evidence="5">Integral membrane protein</fullName>
    </recommendedName>
</protein>
<dbReference type="PANTHER" id="PTHR35043">
    <property type="entry name" value="TRANSCRIPTION FACTOR DOMAIN-CONTAINING PROTEIN"/>
    <property type="match status" value="1"/>
</dbReference>
<feature type="transmembrane region" description="Helical" evidence="1">
    <location>
        <begin position="397"/>
        <end position="418"/>
    </location>
</feature>
<keyword evidence="1" id="KW-0812">Transmembrane</keyword>
<dbReference type="OrthoDB" id="3029001at2759"/>
<evidence type="ECO:0000256" key="1">
    <source>
        <dbReference type="SAM" id="Phobius"/>
    </source>
</evidence>
<keyword evidence="2" id="KW-0732">Signal</keyword>
<sequence>MLIFLFLIAAFNISSSTPILPSLDPLDPPLPFTAFSHEGVLQCINPARQRTMQDIVWSCLATIFACTWVAVHPNVPDPCDSKWTVLKQRIMIMIYAILCPEFVMMWALRQRIGAARHMEQYNQEFHETKGGPWTLTHGFLLEMRGLRKYKDGNFLGSVEEPGYRFLDPGGSGRQLNGYFDMTEEEINDKSKGDFVTKLLVVFQTTWFILQCLARLTNHLPVTNLEAVTLGFASLNIITYALWWNKPQNMHIAIPIHVHSQAIGPLCEGCSSLLEKKEEPEENVVSPTNGGFLSGAIRGIEQFRQQIVHACSKMPLLPRNWRFADFIRRLSFIGRPIQTFVSMFFGTSIFQMSPAFYASQFDSCKVCVPFCLIATGFGCLHLIPVWTSGSPYYLEKVLWQISTSVIIIQPVLMLGGRLLSINLSSRLCSALVRVVFIGGLGYVIAHVILIVLALTSLRNLPPGAYQSITWTTFIPHL</sequence>